<sequence length="246" mass="25966">MLGTVSAANAADMPDLPILRGSFTDGLTNVRANWQGYYIGGQGEYGTVTSKIDSNINSDLQATWRPTGNYPWLGLASAQSSSAGWGAFAGYNGQWDDVVLSVEANYIHGGFKSTSRSVGQRFDPVTGALLATTDSSAVVGISDFGSLRMRAGYAWGCFLPYAFFGGGLGSQTVERTVSASPVPTLPPAPTSFATKTKLVYGYSAGAGVDVMLVGGLFARAEYEYQRVTSDIESNIHSVRAGLGYKF</sequence>
<dbReference type="AlphaFoldDB" id="A0AAE9SSV7"/>
<dbReference type="InterPro" id="IPR027385">
    <property type="entry name" value="Beta-barrel_OMP"/>
</dbReference>
<evidence type="ECO:0000259" key="6">
    <source>
        <dbReference type="Pfam" id="PF13505"/>
    </source>
</evidence>
<comment type="similarity">
    <text evidence="5">Belongs to the Omp25/RopB family.</text>
</comment>
<evidence type="ECO:0000256" key="5">
    <source>
        <dbReference type="ARBA" id="ARBA00038306"/>
    </source>
</evidence>
<feature type="domain" description="Outer membrane protein beta-barrel" evidence="6">
    <location>
        <begin position="31"/>
        <end position="246"/>
    </location>
</feature>
<dbReference type="InterPro" id="IPR011250">
    <property type="entry name" value="OMP/PagP_B-barrel"/>
</dbReference>
<keyword evidence="2" id="KW-0732">Signal</keyword>
<dbReference type="Proteomes" id="UP001058872">
    <property type="component" value="Chromosome"/>
</dbReference>
<organism evidence="7 8">
    <name type="scientific">Bradyrhizobium betae</name>
    <dbReference type="NCBI Taxonomy" id="244734"/>
    <lineage>
        <taxon>Bacteria</taxon>
        <taxon>Pseudomonadati</taxon>
        <taxon>Pseudomonadota</taxon>
        <taxon>Alphaproteobacteria</taxon>
        <taxon>Hyphomicrobiales</taxon>
        <taxon>Nitrobacteraceae</taxon>
        <taxon>Bradyrhizobium</taxon>
    </lineage>
</organism>
<accession>A0AAE9SSV7</accession>
<dbReference type="Gene3D" id="2.40.160.20">
    <property type="match status" value="1"/>
</dbReference>
<reference evidence="7" key="1">
    <citation type="submission" date="2018-04" db="EMBL/GenBank/DDBJ databases">
        <title>Genomes of Endosymbiotic and Endophytic Bradyrhizobium Publication status.</title>
        <authorList>
            <person name="Guha S."/>
            <person name="Jorrin B."/>
            <person name="Sarkar M."/>
            <person name="Poole P.S."/>
            <person name="DasGupta M."/>
        </authorList>
    </citation>
    <scope>NUCLEOTIDE SEQUENCE</scope>
    <source>
        <strain evidence="7">WBOS16</strain>
    </source>
</reference>
<dbReference type="PANTHER" id="PTHR34001:SF3">
    <property type="entry name" value="BLL7405 PROTEIN"/>
    <property type="match status" value="1"/>
</dbReference>
<evidence type="ECO:0000256" key="1">
    <source>
        <dbReference type="ARBA" id="ARBA00004442"/>
    </source>
</evidence>
<protein>
    <recommendedName>
        <fullName evidence="6">Outer membrane protein beta-barrel domain-containing protein</fullName>
    </recommendedName>
</protein>
<proteinExistence type="inferred from homology"/>
<comment type="subcellular location">
    <subcellularLocation>
        <location evidence="1">Cell outer membrane</location>
    </subcellularLocation>
</comment>
<keyword evidence="3" id="KW-0472">Membrane</keyword>
<name>A0AAE9SSV7_9BRAD</name>
<evidence type="ECO:0000256" key="3">
    <source>
        <dbReference type="ARBA" id="ARBA00023136"/>
    </source>
</evidence>
<dbReference type="InterPro" id="IPR051692">
    <property type="entry name" value="OMP-like"/>
</dbReference>
<evidence type="ECO:0000313" key="8">
    <source>
        <dbReference type="Proteomes" id="UP001058872"/>
    </source>
</evidence>
<dbReference type="Pfam" id="PF13505">
    <property type="entry name" value="OMP_b-brl"/>
    <property type="match status" value="1"/>
</dbReference>
<dbReference type="GO" id="GO:0009279">
    <property type="term" value="C:cell outer membrane"/>
    <property type="evidence" value="ECO:0007669"/>
    <property type="project" value="UniProtKB-SubCell"/>
</dbReference>
<dbReference type="EMBL" id="CP028989">
    <property type="protein sequence ID" value="UUO64096.1"/>
    <property type="molecule type" value="Genomic_DNA"/>
</dbReference>
<evidence type="ECO:0000256" key="2">
    <source>
        <dbReference type="ARBA" id="ARBA00022729"/>
    </source>
</evidence>
<dbReference type="SUPFAM" id="SSF56925">
    <property type="entry name" value="OMPA-like"/>
    <property type="match status" value="1"/>
</dbReference>
<dbReference type="PANTHER" id="PTHR34001">
    <property type="entry name" value="BLL7405 PROTEIN"/>
    <property type="match status" value="1"/>
</dbReference>
<gene>
    <name evidence="7" type="ORF">DCM83_01865</name>
</gene>
<keyword evidence="4" id="KW-0998">Cell outer membrane</keyword>
<evidence type="ECO:0000256" key="4">
    <source>
        <dbReference type="ARBA" id="ARBA00023237"/>
    </source>
</evidence>
<evidence type="ECO:0000313" key="7">
    <source>
        <dbReference type="EMBL" id="UUO64096.1"/>
    </source>
</evidence>